<dbReference type="Pfam" id="PF12697">
    <property type="entry name" value="Abhydrolase_6"/>
    <property type="match status" value="1"/>
</dbReference>
<protein>
    <submittedName>
        <fullName evidence="2">Alpha/beta-hydrolase</fullName>
    </submittedName>
</protein>
<evidence type="ECO:0000313" key="3">
    <source>
        <dbReference type="Proteomes" id="UP000297245"/>
    </source>
</evidence>
<dbReference type="OrthoDB" id="10260961at2759"/>
<dbReference type="InterPro" id="IPR029058">
    <property type="entry name" value="AB_hydrolase_fold"/>
</dbReference>
<dbReference type="Gene3D" id="3.40.50.1820">
    <property type="entry name" value="alpha/beta hydrolase"/>
    <property type="match status" value="1"/>
</dbReference>
<feature type="domain" description="AB hydrolase-1" evidence="1">
    <location>
        <begin position="32"/>
        <end position="146"/>
    </location>
</feature>
<dbReference type="PANTHER" id="PTHR42103">
    <property type="entry name" value="ALPHA/BETA-HYDROLASES SUPERFAMILY PROTEIN"/>
    <property type="match status" value="1"/>
</dbReference>
<proteinExistence type="predicted"/>
<reference evidence="2 3" key="1">
    <citation type="journal article" date="2019" name="Nat. Ecol. Evol.">
        <title>Megaphylogeny resolves global patterns of mushroom evolution.</title>
        <authorList>
            <person name="Varga T."/>
            <person name="Krizsan K."/>
            <person name="Foldi C."/>
            <person name="Dima B."/>
            <person name="Sanchez-Garcia M."/>
            <person name="Sanchez-Ramirez S."/>
            <person name="Szollosi G.J."/>
            <person name="Szarkandi J.G."/>
            <person name="Papp V."/>
            <person name="Albert L."/>
            <person name="Andreopoulos W."/>
            <person name="Angelini C."/>
            <person name="Antonin V."/>
            <person name="Barry K.W."/>
            <person name="Bougher N.L."/>
            <person name="Buchanan P."/>
            <person name="Buyck B."/>
            <person name="Bense V."/>
            <person name="Catcheside P."/>
            <person name="Chovatia M."/>
            <person name="Cooper J."/>
            <person name="Damon W."/>
            <person name="Desjardin D."/>
            <person name="Finy P."/>
            <person name="Geml J."/>
            <person name="Haridas S."/>
            <person name="Hughes K."/>
            <person name="Justo A."/>
            <person name="Karasinski D."/>
            <person name="Kautmanova I."/>
            <person name="Kiss B."/>
            <person name="Kocsube S."/>
            <person name="Kotiranta H."/>
            <person name="LaButti K.M."/>
            <person name="Lechner B.E."/>
            <person name="Liimatainen K."/>
            <person name="Lipzen A."/>
            <person name="Lukacs Z."/>
            <person name="Mihaltcheva S."/>
            <person name="Morgado L.N."/>
            <person name="Niskanen T."/>
            <person name="Noordeloos M.E."/>
            <person name="Ohm R.A."/>
            <person name="Ortiz-Santana B."/>
            <person name="Ovrebo C."/>
            <person name="Racz N."/>
            <person name="Riley R."/>
            <person name="Savchenko A."/>
            <person name="Shiryaev A."/>
            <person name="Soop K."/>
            <person name="Spirin V."/>
            <person name="Szebenyi C."/>
            <person name="Tomsovsky M."/>
            <person name="Tulloss R.E."/>
            <person name="Uehling J."/>
            <person name="Grigoriev I.V."/>
            <person name="Vagvolgyi C."/>
            <person name="Papp T."/>
            <person name="Martin F.M."/>
            <person name="Miettinen O."/>
            <person name="Hibbett D.S."/>
            <person name="Nagy L.G."/>
        </authorList>
    </citation>
    <scope>NUCLEOTIDE SEQUENCE [LARGE SCALE GENOMIC DNA]</scope>
    <source>
        <strain evidence="2 3">CBS 962.96</strain>
    </source>
</reference>
<dbReference type="GO" id="GO:0016787">
    <property type="term" value="F:hydrolase activity"/>
    <property type="evidence" value="ECO:0007669"/>
    <property type="project" value="UniProtKB-KW"/>
</dbReference>
<evidence type="ECO:0000259" key="1">
    <source>
        <dbReference type="Pfam" id="PF12697"/>
    </source>
</evidence>
<accession>A0A4S8MKF4</accession>
<dbReference type="SUPFAM" id="SSF53474">
    <property type="entry name" value="alpha/beta-Hydrolases"/>
    <property type="match status" value="1"/>
</dbReference>
<evidence type="ECO:0000313" key="2">
    <source>
        <dbReference type="EMBL" id="THV03172.1"/>
    </source>
</evidence>
<organism evidence="2 3">
    <name type="scientific">Dendrothele bispora (strain CBS 962.96)</name>
    <dbReference type="NCBI Taxonomy" id="1314807"/>
    <lineage>
        <taxon>Eukaryota</taxon>
        <taxon>Fungi</taxon>
        <taxon>Dikarya</taxon>
        <taxon>Basidiomycota</taxon>
        <taxon>Agaricomycotina</taxon>
        <taxon>Agaricomycetes</taxon>
        <taxon>Agaricomycetidae</taxon>
        <taxon>Agaricales</taxon>
        <taxon>Agaricales incertae sedis</taxon>
        <taxon>Dendrothele</taxon>
    </lineage>
</organism>
<sequence length="227" mass="25287">MNLRIQLSSVVLKAQYFPPSQQAHGNNKLAILLHPWSWLGGQMTDPVLTSLLEPLHSKNYHVLRYNSRGVGGSSGWPSLTGLTEGKDLEEIIQWAAAGNLNVSDITAVAIVGYSHGSLIASLCPPKFASLKISHILISYPLGPRSWLTMFHSSTYASRLKSLVNQPESHVLVIHGDRDEFTSQATYEKWVPEVQSPQTLILQVQGGSHFWRREDGDRLIEKIQAWLI</sequence>
<keyword evidence="3" id="KW-1185">Reference proteome</keyword>
<dbReference type="EMBL" id="ML179069">
    <property type="protein sequence ID" value="THV03172.1"/>
    <property type="molecule type" value="Genomic_DNA"/>
</dbReference>
<dbReference type="PANTHER" id="PTHR42103:SF2">
    <property type="entry name" value="AB HYDROLASE-1 DOMAIN-CONTAINING PROTEIN"/>
    <property type="match status" value="1"/>
</dbReference>
<dbReference type="Proteomes" id="UP000297245">
    <property type="component" value="Unassembled WGS sequence"/>
</dbReference>
<dbReference type="InterPro" id="IPR000073">
    <property type="entry name" value="AB_hydrolase_1"/>
</dbReference>
<name>A0A4S8MKF4_DENBC</name>
<keyword evidence="2" id="KW-0378">Hydrolase</keyword>
<dbReference type="AlphaFoldDB" id="A0A4S8MKF4"/>
<gene>
    <name evidence="2" type="ORF">K435DRAFT_827183</name>
</gene>